<dbReference type="Pfam" id="PF02699">
    <property type="entry name" value="YajC"/>
    <property type="match status" value="1"/>
</dbReference>
<dbReference type="SMART" id="SM01323">
    <property type="entry name" value="YajC"/>
    <property type="match status" value="1"/>
</dbReference>
<evidence type="ECO:0000256" key="4">
    <source>
        <dbReference type="ARBA" id="ARBA00022475"/>
    </source>
</evidence>
<keyword evidence="5 10" id="KW-0812">Transmembrane</keyword>
<evidence type="ECO:0000256" key="3">
    <source>
        <dbReference type="ARBA" id="ARBA00022448"/>
    </source>
</evidence>
<evidence type="ECO:0000256" key="2">
    <source>
        <dbReference type="ARBA" id="ARBA00006742"/>
    </source>
</evidence>
<evidence type="ECO:0000313" key="12">
    <source>
        <dbReference type="EMBL" id="QNK41230.1"/>
    </source>
</evidence>
<dbReference type="GO" id="GO:0005886">
    <property type="term" value="C:plasma membrane"/>
    <property type="evidence" value="ECO:0007669"/>
    <property type="project" value="UniProtKB-SubCell"/>
</dbReference>
<keyword evidence="13" id="KW-1185">Reference proteome</keyword>
<evidence type="ECO:0000313" key="11">
    <source>
        <dbReference type="EMBL" id="MVB12959.1"/>
    </source>
</evidence>
<keyword evidence="3" id="KW-0813">Transport</keyword>
<dbReference type="Proteomes" id="UP000469440">
    <property type="component" value="Unassembled WGS sequence"/>
</dbReference>
<dbReference type="PANTHER" id="PTHR33909:SF1">
    <property type="entry name" value="SEC TRANSLOCON ACCESSORY COMPLEX SUBUNIT YAJC"/>
    <property type="match status" value="1"/>
</dbReference>
<evidence type="ECO:0000256" key="9">
    <source>
        <dbReference type="ARBA" id="ARBA00023136"/>
    </source>
</evidence>
<comment type="subcellular location">
    <subcellularLocation>
        <location evidence="1">Cell membrane</location>
        <topology evidence="1">Single-pass membrane protein</topology>
    </subcellularLocation>
</comment>
<dbReference type="InterPro" id="IPR003849">
    <property type="entry name" value="Preprotein_translocase_YajC"/>
</dbReference>
<name>A0A6N8I4S3_9FIRM</name>
<evidence type="ECO:0000256" key="8">
    <source>
        <dbReference type="ARBA" id="ARBA00023010"/>
    </source>
</evidence>
<evidence type="ECO:0000313" key="13">
    <source>
        <dbReference type="Proteomes" id="UP000469440"/>
    </source>
</evidence>
<dbReference type="AlphaFoldDB" id="A0A6N8I4S3"/>
<accession>A0A6N8I4S3</accession>
<protein>
    <submittedName>
        <fullName evidence="12">Preprotein translocase subunit YajC</fullName>
    </submittedName>
    <submittedName>
        <fullName evidence="11">Sec translocon accessory complex subunit YajC</fullName>
    </submittedName>
</protein>
<reference evidence="12 14" key="2">
    <citation type="submission" date="2020-08" db="EMBL/GenBank/DDBJ databases">
        <title>The isolate Caproiciproducens sp. 7D4C2 produces n-caproate at mildly acidic conditions from hexoses: genome and rBOX comparison with related strains and chain-elongating bacteria.</title>
        <authorList>
            <person name="Esquivel-Elizondo S."/>
            <person name="Bagci C."/>
            <person name="Temovska M."/>
            <person name="Jeon B.S."/>
            <person name="Bessarab I."/>
            <person name="Williams R.B.H."/>
            <person name="Huson D.H."/>
            <person name="Angenent L.T."/>
        </authorList>
    </citation>
    <scope>NUCLEOTIDE SEQUENCE [LARGE SCALE GENOMIC DNA]</scope>
    <source>
        <strain evidence="12 14">7D4C2</strain>
    </source>
</reference>
<evidence type="ECO:0000313" key="14">
    <source>
        <dbReference type="Proteomes" id="UP000515909"/>
    </source>
</evidence>
<keyword evidence="4" id="KW-1003">Cell membrane</keyword>
<dbReference type="NCBIfam" id="TIGR00739">
    <property type="entry name" value="yajC"/>
    <property type="match status" value="1"/>
</dbReference>
<dbReference type="Proteomes" id="UP000515909">
    <property type="component" value="Chromosome"/>
</dbReference>
<evidence type="ECO:0000256" key="1">
    <source>
        <dbReference type="ARBA" id="ARBA00004162"/>
    </source>
</evidence>
<evidence type="ECO:0000256" key="10">
    <source>
        <dbReference type="SAM" id="Phobius"/>
    </source>
</evidence>
<keyword evidence="9 10" id="KW-0472">Membrane</keyword>
<dbReference type="GO" id="GO:0015031">
    <property type="term" value="P:protein transport"/>
    <property type="evidence" value="ECO:0007669"/>
    <property type="project" value="UniProtKB-KW"/>
</dbReference>
<dbReference type="RefSeq" id="WP_066644212.1">
    <property type="nucleotide sequence ID" value="NZ_CP060286.1"/>
</dbReference>
<dbReference type="PANTHER" id="PTHR33909">
    <property type="entry name" value="SEC TRANSLOCON ACCESSORY COMPLEX SUBUNIT YAJC"/>
    <property type="match status" value="1"/>
</dbReference>
<keyword evidence="8" id="KW-0811">Translocation</keyword>
<dbReference type="OrthoDB" id="9800132at2"/>
<dbReference type="KEGG" id="cfem:HCR03_02685"/>
<keyword evidence="6" id="KW-0653">Protein transport</keyword>
<organism evidence="11 13">
    <name type="scientific">Caproicibacter fermentans</name>
    <dbReference type="NCBI Taxonomy" id="2576756"/>
    <lineage>
        <taxon>Bacteria</taxon>
        <taxon>Bacillati</taxon>
        <taxon>Bacillota</taxon>
        <taxon>Clostridia</taxon>
        <taxon>Eubacteriales</taxon>
        <taxon>Acutalibacteraceae</taxon>
        <taxon>Caproicibacter</taxon>
    </lineage>
</organism>
<comment type="similarity">
    <text evidence="2">Belongs to the YajC family.</text>
</comment>
<keyword evidence="7 10" id="KW-1133">Transmembrane helix</keyword>
<gene>
    <name evidence="11" type="primary">yajC</name>
    <name evidence="11" type="ORF">CAFE_37120</name>
    <name evidence="12" type="ORF">HCR03_02685</name>
</gene>
<dbReference type="EMBL" id="VWXL01000108">
    <property type="protein sequence ID" value="MVB12959.1"/>
    <property type="molecule type" value="Genomic_DNA"/>
</dbReference>
<reference evidence="11 13" key="1">
    <citation type="submission" date="2019-09" db="EMBL/GenBank/DDBJ databases">
        <title>Genome sequence of Clostridium sp. EA1.</title>
        <authorList>
            <person name="Poehlein A."/>
            <person name="Bengelsdorf F.R."/>
            <person name="Daniel R."/>
        </authorList>
    </citation>
    <scope>NUCLEOTIDE SEQUENCE [LARGE SCALE GENOMIC DNA]</scope>
    <source>
        <strain evidence="11 13">EA1</strain>
    </source>
</reference>
<evidence type="ECO:0000256" key="6">
    <source>
        <dbReference type="ARBA" id="ARBA00022927"/>
    </source>
</evidence>
<sequence length="107" mass="11735">MNFLLTGGTAGAGDSLWITILYMAVIVGIFYFLLMRPQQKKKKQEEKMRSSVQIGDDITTIGGIVGRVVGMKDDANTLIIETGTDRAKMKIKKWAVGSVDTVHDTAE</sequence>
<feature type="transmembrane region" description="Helical" evidence="10">
    <location>
        <begin position="15"/>
        <end position="34"/>
    </location>
</feature>
<accession>A0A7G8TC89</accession>
<proteinExistence type="inferred from homology"/>
<evidence type="ECO:0000256" key="7">
    <source>
        <dbReference type="ARBA" id="ARBA00022989"/>
    </source>
</evidence>
<dbReference type="EMBL" id="CP060286">
    <property type="protein sequence ID" value="QNK41230.1"/>
    <property type="molecule type" value="Genomic_DNA"/>
</dbReference>
<dbReference type="PRINTS" id="PR01853">
    <property type="entry name" value="YAJCTRNLCASE"/>
</dbReference>
<evidence type="ECO:0000256" key="5">
    <source>
        <dbReference type="ARBA" id="ARBA00022692"/>
    </source>
</evidence>